<dbReference type="EMBL" id="JBDJPC010000006">
    <property type="protein sequence ID" value="KAL1498169.1"/>
    <property type="molecule type" value="Genomic_DNA"/>
</dbReference>
<dbReference type="AlphaFoldDB" id="A0ABD1ENU4"/>
<accession>A0ABD1ENU4</accession>
<protein>
    <submittedName>
        <fullName evidence="2">Uncharacterized protein</fullName>
    </submittedName>
</protein>
<gene>
    <name evidence="2" type="ORF">ABEB36_009011</name>
</gene>
<reference evidence="2 3" key="1">
    <citation type="submission" date="2024-05" db="EMBL/GenBank/DDBJ databases">
        <title>Genetic variation in Jamaican populations of the coffee berry borer (Hypothenemus hampei).</title>
        <authorList>
            <person name="Errbii M."/>
            <person name="Myrie A."/>
        </authorList>
    </citation>
    <scope>NUCLEOTIDE SEQUENCE [LARGE SCALE GENOMIC DNA]</scope>
    <source>
        <strain evidence="2">JA-Hopewell-2020-01-JO</strain>
        <tissue evidence="2">Whole body</tissue>
    </source>
</reference>
<keyword evidence="3" id="KW-1185">Reference proteome</keyword>
<dbReference type="Proteomes" id="UP001566132">
    <property type="component" value="Unassembled WGS sequence"/>
</dbReference>
<feature type="compositionally biased region" description="Pro residues" evidence="1">
    <location>
        <begin position="1"/>
        <end position="28"/>
    </location>
</feature>
<evidence type="ECO:0000313" key="3">
    <source>
        <dbReference type="Proteomes" id="UP001566132"/>
    </source>
</evidence>
<feature type="region of interest" description="Disordered" evidence="1">
    <location>
        <begin position="66"/>
        <end position="89"/>
    </location>
</feature>
<feature type="compositionally biased region" description="Pro residues" evidence="1">
    <location>
        <begin position="77"/>
        <end position="87"/>
    </location>
</feature>
<name>A0ABD1ENU4_HYPHA</name>
<feature type="region of interest" description="Disordered" evidence="1">
    <location>
        <begin position="1"/>
        <end position="50"/>
    </location>
</feature>
<proteinExistence type="predicted"/>
<evidence type="ECO:0000313" key="2">
    <source>
        <dbReference type="EMBL" id="KAL1498169.1"/>
    </source>
</evidence>
<organism evidence="2 3">
    <name type="scientific">Hypothenemus hampei</name>
    <name type="common">Coffee berry borer</name>
    <dbReference type="NCBI Taxonomy" id="57062"/>
    <lineage>
        <taxon>Eukaryota</taxon>
        <taxon>Metazoa</taxon>
        <taxon>Ecdysozoa</taxon>
        <taxon>Arthropoda</taxon>
        <taxon>Hexapoda</taxon>
        <taxon>Insecta</taxon>
        <taxon>Pterygota</taxon>
        <taxon>Neoptera</taxon>
        <taxon>Endopterygota</taxon>
        <taxon>Coleoptera</taxon>
        <taxon>Polyphaga</taxon>
        <taxon>Cucujiformia</taxon>
        <taxon>Curculionidae</taxon>
        <taxon>Scolytinae</taxon>
        <taxon>Hypothenemus</taxon>
    </lineage>
</organism>
<evidence type="ECO:0000256" key="1">
    <source>
        <dbReference type="SAM" id="MobiDB-lite"/>
    </source>
</evidence>
<comment type="caution">
    <text evidence="2">The sequence shown here is derived from an EMBL/GenBank/DDBJ whole genome shotgun (WGS) entry which is preliminary data.</text>
</comment>
<sequence length="108" mass="11543">MAWQPPPGSDHTGPPPPGFYHTGPPPPGSQQFSQHFGTNPGSHHVGPTPLYPPSYIGPPVWQPAYPVDPGFSAPQVPLQPPLPPWGNPPCQHTWAQPGCGSCDGWKWS</sequence>
<feature type="compositionally biased region" description="Polar residues" evidence="1">
    <location>
        <begin position="29"/>
        <end position="41"/>
    </location>
</feature>